<gene>
    <name evidence="5" type="ORF">GQS65_06285</name>
</gene>
<keyword evidence="5" id="KW-0378">Hydrolase</keyword>
<dbReference type="GO" id="GO:0005524">
    <property type="term" value="F:ATP binding"/>
    <property type="evidence" value="ECO:0007669"/>
    <property type="project" value="UniProtKB-KW"/>
</dbReference>
<keyword evidence="5" id="KW-0347">Helicase</keyword>
<dbReference type="Pfam" id="PF00270">
    <property type="entry name" value="DEAD"/>
    <property type="match status" value="1"/>
</dbReference>
<evidence type="ECO:0000259" key="3">
    <source>
        <dbReference type="PROSITE" id="PS51192"/>
    </source>
</evidence>
<dbReference type="Gene3D" id="3.40.50.300">
    <property type="entry name" value="P-loop containing nucleotide triphosphate hydrolases"/>
    <property type="match status" value="2"/>
</dbReference>
<dbReference type="OrthoDB" id="36796at2157"/>
<dbReference type="SUPFAM" id="SSF52540">
    <property type="entry name" value="P-loop containing nucleoside triphosphate hydrolases"/>
    <property type="match status" value="1"/>
</dbReference>
<keyword evidence="1" id="KW-0547">Nucleotide-binding</keyword>
<dbReference type="InterPro" id="IPR011545">
    <property type="entry name" value="DEAD/DEAH_box_helicase_dom"/>
</dbReference>
<dbReference type="InterPro" id="IPR055227">
    <property type="entry name" value="HRQ1_WHD"/>
</dbReference>
<dbReference type="EMBL" id="WSZK01000014">
    <property type="protein sequence ID" value="MWG34102.1"/>
    <property type="molecule type" value="Genomic_DNA"/>
</dbReference>
<dbReference type="InterPro" id="IPR001650">
    <property type="entry name" value="Helicase_C-like"/>
</dbReference>
<proteinExistence type="predicted"/>
<dbReference type="Pfam" id="PF09369">
    <property type="entry name" value="MZB"/>
    <property type="match status" value="1"/>
</dbReference>
<dbReference type="GO" id="GO:0003676">
    <property type="term" value="F:nucleic acid binding"/>
    <property type="evidence" value="ECO:0007669"/>
    <property type="project" value="InterPro"/>
</dbReference>
<dbReference type="InterPro" id="IPR027417">
    <property type="entry name" value="P-loop_NTPase"/>
</dbReference>
<dbReference type="SMART" id="SM00490">
    <property type="entry name" value="HELICc"/>
    <property type="match status" value="1"/>
</dbReference>
<dbReference type="CDD" id="cd18797">
    <property type="entry name" value="SF2_C_Hrq"/>
    <property type="match status" value="1"/>
</dbReference>
<dbReference type="Pfam" id="PF22982">
    <property type="entry name" value="WHD_HRQ1"/>
    <property type="match status" value="1"/>
</dbReference>
<dbReference type="RefSeq" id="WP_158203819.1">
    <property type="nucleotide sequence ID" value="NZ_WSZK01000014.1"/>
</dbReference>
<sequence>MNADRLRATFPDYAGQLHDVFVEAAREAVTVPAGDVLPPGLAEHLPHDLYSHQATALDALARGEDVCVTTSTASGKTLVYALEVARQHLRNPESTALLLCPTKALSRDQQRALTELYDTLGLDLSVRVYDGDTTSEAKRDIRRTADVVVTNFSGGNAYLPQHSQWARLFGNCATLAVDEAHAYSGVHGMHVAWVLRRLRRVLAHYDADPRLVLTSATIGNPAEHARNLVDTDVTVVDDDGAPRGRREIAFWRPPGEGEARRSASAEAADLLAHLGTGGAQTLAFVGSRRMTELNRERAKEAATRHNMGRLRVESYNAGHTKRDRRATEQGLEDGSLDAVVSTSALELGIDVGGIEATLLTGYPGSRQSFWQQLGRSGRGTGDALSVLVGRRDAIDSYVFANPGYVLGDEVIEDAVVDRSNNAVFARHLLCAAHELPLTHDDERWFGERLAPAVEMWRKAGYLTGTLDAGVVYDRRDRPQSQVSMYASGGDEFVIRTPDDVEAELEPVGRARAYREFHPGAVTLHRGQQFEVVGFEEEDHQPRIDLEPVDVDYYTQTNHATRIGTLDSERSRAFGDYTLHWGTADVTVHYDTYTRKSVSTGESLGAPQPTGLSPLSMRTQALWLAVPESERARLGQRHGVDSPDVAFQGAQHAAEHGMITLAPLECTLDKSNLGGLSALSHPELDSPGIFVYDGVEGGLGFSRKLYDCFERVAANTRTVVDACGCDGTEGCPGCVMDSQCGSGNSPLHTDGAVDLLGTVLGGVEDDGAVTGDVTDAADG</sequence>
<reference evidence="5 6" key="1">
    <citation type="submission" date="2019-12" db="EMBL/GenBank/DDBJ databases">
        <title>Halocatena pleomorpha gen. nov. sp. nov., an extremely halophilic archaeon of family Halobacteriaceae isolated from saltpan soil.</title>
        <authorList>
            <person name="Pal Y."/>
            <person name="Verma A."/>
            <person name="Krishnamurthi S."/>
            <person name="Kumar P."/>
        </authorList>
    </citation>
    <scope>NUCLEOTIDE SEQUENCE [LARGE SCALE GENOMIC DNA]</scope>
    <source>
        <strain evidence="5 6">JCM 16495</strain>
    </source>
</reference>
<dbReference type="PROSITE" id="PS51192">
    <property type="entry name" value="HELICASE_ATP_BIND_1"/>
    <property type="match status" value="1"/>
</dbReference>
<feature type="domain" description="Helicase ATP-binding" evidence="3">
    <location>
        <begin position="57"/>
        <end position="236"/>
    </location>
</feature>
<name>A0A6B0GGV5_9EURY</name>
<dbReference type="Proteomes" id="UP000451471">
    <property type="component" value="Unassembled WGS sequence"/>
</dbReference>
<dbReference type="GO" id="GO:0006289">
    <property type="term" value="P:nucleotide-excision repair"/>
    <property type="evidence" value="ECO:0007669"/>
    <property type="project" value="TreeGrafter"/>
</dbReference>
<dbReference type="PANTHER" id="PTHR47957">
    <property type="entry name" value="ATP-DEPENDENT HELICASE HRQ1"/>
    <property type="match status" value="1"/>
</dbReference>
<evidence type="ECO:0000256" key="2">
    <source>
        <dbReference type="ARBA" id="ARBA00022840"/>
    </source>
</evidence>
<keyword evidence="2" id="KW-0067">ATP-binding</keyword>
<comment type="caution">
    <text evidence="5">The sequence shown here is derived from an EMBL/GenBank/DDBJ whole genome shotgun (WGS) entry which is preliminary data.</text>
</comment>
<dbReference type="InterPro" id="IPR014001">
    <property type="entry name" value="Helicase_ATP-bd"/>
</dbReference>
<accession>A0A6B0GGV5</accession>
<protein>
    <submittedName>
        <fullName evidence="5">DEAD/DEAH box helicase</fullName>
    </submittedName>
</protein>
<keyword evidence="6" id="KW-1185">Reference proteome</keyword>
<dbReference type="PANTHER" id="PTHR47957:SF3">
    <property type="entry name" value="ATP-DEPENDENT HELICASE HRQ1"/>
    <property type="match status" value="1"/>
</dbReference>
<dbReference type="CDD" id="cd17923">
    <property type="entry name" value="DEXHc_Hrq1-like"/>
    <property type="match status" value="1"/>
</dbReference>
<dbReference type="SMART" id="SM00487">
    <property type="entry name" value="DEXDc"/>
    <property type="match status" value="1"/>
</dbReference>
<dbReference type="AlphaFoldDB" id="A0A6B0GGV5"/>
<evidence type="ECO:0000259" key="4">
    <source>
        <dbReference type="PROSITE" id="PS51194"/>
    </source>
</evidence>
<dbReference type="GO" id="GO:0043138">
    <property type="term" value="F:3'-5' DNA helicase activity"/>
    <property type="evidence" value="ECO:0007669"/>
    <property type="project" value="TreeGrafter"/>
</dbReference>
<evidence type="ECO:0000313" key="6">
    <source>
        <dbReference type="Proteomes" id="UP000451471"/>
    </source>
</evidence>
<organism evidence="5 6">
    <name type="scientific">Halomarina oriensis</name>
    <dbReference type="NCBI Taxonomy" id="671145"/>
    <lineage>
        <taxon>Archaea</taxon>
        <taxon>Methanobacteriati</taxon>
        <taxon>Methanobacteriota</taxon>
        <taxon>Stenosarchaea group</taxon>
        <taxon>Halobacteria</taxon>
        <taxon>Halobacteriales</taxon>
        <taxon>Natronomonadaceae</taxon>
        <taxon>Halomarina</taxon>
    </lineage>
</organism>
<feature type="domain" description="Helicase C-terminal" evidence="4">
    <location>
        <begin position="266"/>
        <end position="443"/>
    </location>
</feature>
<dbReference type="InterPro" id="IPR018973">
    <property type="entry name" value="MZB"/>
</dbReference>
<dbReference type="Pfam" id="PF00271">
    <property type="entry name" value="Helicase_C"/>
    <property type="match status" value="1"/>
</dbReference>
<dbReference type="PROSITE" id="PS51194">
    <property type="entry name" value="HELICASE_CTER"/>
    <property type="match status" value="1"/>
</dbReference>
<dbReference type="GO" id="GO:0036297">
    <property type="term" value="P:interstrand cross-link repair"/>
    <property type="evidence" value="ECO:0007669"/>
    <property type="project" value="TreeGrafter"/>
</dbReference>
<evidence type="ECO:0000256" key="1">
    <source>
        <dbReference type="ARBA" id="ARBA00022741"/>
    </source>
</evidence>
<evidence type="ECO:0000313" key="5">
    <source>
        <dbReference type="EMBL" id="MWG34102.1"/>
    </source>
</evidence>